<dbReference type="SMART" id="SM00680">
    <property type="entry name" value="CLIP"/>
    <property type="match status" value="1"/>
</dbReference>
<evidence type="ECO:0000256" key="8">
    <source>
        <dbReference type="RuleBase" id="RU366078"/>
    </source>
</evidence>
<evidence type="ECO:0000256" key="2">
    <source>
        <dbReference type="ARBA" id="ARBA00022729"/>
    </source>
</evidence>
<dbReference type="InterPro" id="IPR043504">
    <property type="entry name" value="Peptidase_S1_PA_chymotrypsin"/>
</dbReference>
<dbReference type="InterPro" id="IPR022700">
    <property type="entry name" value="CLIP"/>
</dbReference>
<dbReference type="EMBL" id="CABPRJ010001473">
    <property type="protein sequence ID" value="VVC38435.1"/>
    <property type="molecule type" value="Genomic_DNA"/>
</dbReference>
<dbReference type="GO" id="GO:0004252">
    <property type="term" value="F:serine-type endopeptidase activity"/>
    <property type="evidence" value="ECO:0007669"/>
    <property type="project" value="UniProtKB-UniRule"/>
</dbReference>
<dbReference type="GO" id="GO:0006508">
    <property type="term" value="P:proteolysis"/>
    <property type="evidence" value="ECO:0007669"/>
    <property type="project" value="UniProtKB-KW"/>
</dbReference>
<evidence type="ECO:0000313" key="11">
    <source>
        <dbReference type="EMBL" id="VVC38435.1"/>
    </source>
</evidence>
<dbReference type="Gene3D" id="2.40.10.10">
    <property type="entry name" value="Trypsin-like serine proteases"/>
    <property type="match status" value="2"/>
</dbReference>
<dbReference type="PANTHER" id="PTHR24252:SF7">
    <property type="entry name" value="HYALIN"/>
    <property type="match status" value="1"/>
</dbReference>
<feature type="signal peptide" evidence="8">
    <location>
        <begin position="1"/>
        <end position="21"/>
    </location>
</feature>
<evidence type="ECO:0000259" key="10">
    <source>
        <dbReference type="PROSITE" id="PS51888"/>
    </source>
</evidence>
<dbReference type="PANTHER" id="PTHR24252">
    <property type="entry name" value="ACROSIN-RELATED"/>
    <property type="match status" value="1"/>
</dbReference>
<keyword evidence="5" id="KW-1015">Disulfide bond</keyword>
<dbReference type="CDD" id="cd00190">
    <property type="entry name" value="Tryp_SPc"/>
    <property type="match status" value="1"/>
</dbReference>
<dbReference type="InterPro" id="IPR001254">
    <property type="entry name" value="Trypsin_dom"/>
</dbReference>
<evidence type="ECO:0000313" key="12">
    <source>
        <dbReference type="Proteomes" id="UP000325440"/>
    </source>
</evidence>
<proteinExistence type="inferred from homology"/>
<dbReference type="InterPro" id="IPR001314">
    <property type="entry name" value="Peptidase_S1A"/>
</dbReference>
<dbReference type="SMART" id="SM00020">
    <property type="entry name" value="Tryp_SPc"/>
    <property type="match status" value="1"/>
</dbReference>
<comment type="subcellular location">
    <subcellularLocation>
        <location evidence="8">Secreted</location>
    </subcellularLocation>
</comment>
<evidence type="ECO:0000256" key="7">
    <source>
        <dbReference type="RuleBase" id="RU363034"/>
    </source>
</evidence>
<evidence type="ECO:0000256" key="1">
    <source>
        <dbReference type="ARBA" id="ARBA00022670"/>
    </source>
</evidence>
<feature type="domain" description="Clip" evidence="10">
    <location>
        <begin position="24"/>
        <end position="79"/>
    </location>
</feature>
<keyword evidence="1 7" id="KW-0645">Protease</keyword>
<reference evidence="11 12" key="1">
    <citation type="submission" date="2019-08" db="EMBL/GenBank/DDBJ databases">
        <authorList>
            <person name="Alioto T."/>
            <person name="Alioto T."/>
            <person name="Gomez Garrido J."/>
        </authorList>
    </citation>
    <scope>NUCLEOTIDE SEQUENCE [LARGE SCALE GENOMIC DNA]</scope>
</reference>
<gene>
    <name evidence="11" type="ORF">CINCED_3A020196</name>
</gene>
<comment type="similarity">
    <text evidence="6 8">Belongs to the peptidase S1 family. CLIP subfamily.</text>
</comment>
<feature type="domain" description="Peptidase S1" evidence="9">
    <location>
        <begin position="109"/>
        <end position="364"/>
    </location>
</feature>
<evidence type="ECO:0000256" key="5">
    <source>
        <dbReference type="ARBA" id="ARBA00023157"/>
    </source>
</evidence>
<dbReference type="AlphaFoldDB" id="A0A5E4N7E1"/>
<dbReference type="PRINTS" id="PR00722">
    <property type="entry name" value="CHYMOTRYPSIN"/>
</dbReference>
<dbReference type="Gene3D" id="3.30.1640.30">
    <property type="match status" value="1"/>
</dbReference>
<dbReference type="PROSITE" id="PS00135">
    <property type="entry name" value="TRYPSIN_SER"/>
    <property type="match status" value="1"/>
</dbReference>
<dbReference type="InterPro" id="IPR018114">
    <property type="entry name" value="TRYPSIN_HIS"/>
</dbReference>
<keyword evidence="8" id="KW-0964">Secreted</keyword>
<dbReference type="PROSITE" id="PS50240">
    <property type="entry name" value="TRYPSIN_DOM"/>
    <property type="match status" value="1"/>
</dbReference>
<keyword evidence="4 7" id="KW-0720">Serine protease</keyword>
<sequence>MGKSKYFIFMTVMLGMATAQSKNDCFTPHNENGVCIEVRFCKKIYSLIETEKHNSTVLAYIKNSFCGYSANNPNPKVCCPKNTVDPSFLSSKLPSRDECGKVKVSAGKIVGGNVVELGFWPWMVALGYQSYYKNTGVTHWLCGGTLISDRYVLTAAHCTADTTYRKLVTARLGDLDLNPDIPDDATPLDVPVERIITHAEYNSQSFTNDISLVKLNTTVTFTNFIQPICLPILPDMSSTKLLNTKPFVAGWGRTTATAFESKTLNTELMEVRVNVMNNVECKQAYTREKSMIDDRVICAGYQPGGKDSCNGDSGGPLMYSKEKEDKYNLIGIVSYGYRKCGEPGYPGVYTRVTSFIDWIVDKEICPQVLHKTSRTLHTCVIKQYCLFNTFIYI</sequence>
<accession>A0A5E4N7E1</accession>
<dbReference type="OrthoDB" id="425190at2759"/>
<evidence type="ECO:0000259" key="9">
    <source>
        <dbReference type="PROSITE" id="PS50240"/>
    </source>
</evidence>
<dbReference type="GO" id="GO:0005576">
    <property type="term" value="C:extracellular region"/>
    <property type="evidence" value="ECO:0007669"/>
    <property type="project" value="UniProtKB-SubCell"/>
</dbReference>
<name>A0A5E4N7E1_9HEMI</name>
<dbReference type="InterPro" id="IPR009003">
    <property type="entry name" value="Peptidase_S1_PA"/>
</dbReference>
<evidence type="ECO:0000256" key="3">
    <source>
        <dbReference type="ARBA" id="ARBA00022801"/>
    </source>
</evidence>
<dbReference type="Pfam" id="PF00089">
    <property type="entry name" value="Trypsin"/>
    <property type="match status" value="1"/>
</dbReference>
<comment type="domain">
    <text evidence="8">The clip domain consists of 35-55 residues which are 'knitted' together usually by 3 conserved disulfide bonds forming a clip-like compact structure.</text>
</comment>
<dbReference type="InterPro" id="IPR033116">
    <property type="entry name" value="TRYPSIN_SER"/>
</dbReference>
<dbReference type="EC" id="3.4.21.-" evidence="7"/>
<dbReference type="FunFam" id="2.40.10.10:FF:000006">
    <property type="entry name" value="Serine proteinase stubble"/>
    <property type="match status" value="1"/>
</dbReference>
<dbReference type="PROSITE" id="PS00134">
    <property type="entry name" value="TRYPSIN_HIS"/>
    <property type="match status" value="1"/>
</dbReference>
<feature type="chain" id="PRO_5023966535" description="CLIP domain-containing serine protease" evidence="8">
    <location>
        <begin position="22"/>
        <end position="393"/>
    </location>
</feature>
<dbReference type="PROSITE" id="PS51888">
    <property type="entry name" value="CLIP"/>
    <property type="match status" value="1"/>
</dbReference>
<dbReference type="Pfam" id="PF12032">
    <property type="entry name" value="CLIP"/>
    <property type="match status" value="1"/>
</dbReference>
<evidence type="ECO:0000256" key="4">
    <source>
        <dbReference type="ARBA" id="ARBA00022825"/>
    </source>
</evidence>
<dbReference type="Proteomes" id="UP000325440">
    <property type="component" value="Unassembled WGS sequence"/>
</dbReference>
<keyword evidence="12" id="KW-1185">Reference proteome</keyword>
<keyword evidence="3 7" id="KW-0378">Hydrolase</keyword>
<organism evidence="11 12">
    <name type="scientific">Cinara cedri</name>
    <dbReference type="NCBI Taxonomy" id="506608"/>
    <lineage>
        <taxon>Eukaryota</taxon>
        <taxon>Metazoa</taxon>
        <taxon>Ecdysozoa</taxon>
        <taxon>Arthropoda</taxon>
        <taxon>Hexapoda</taxon>
        <taxon>Insecta</taxon>
        <taxon>Pterygota</taxon>
        <taxon>Neoptera</taxon>
        <taxon>Paraneoptera</taxon>
        <taxon>Hemiptera</taxon>
        <taxon>Sternorrhyncha</taxon>
        <taxon>Aphidomorpha</taxon>
        <taxon>Aphidoidea</taxon>
        <taxon>Aphididae</taxon>
        <taxon>Lachninae</taxon>
        <taxon>Cinara</taxon>
    </lineage>
</organism>
<keyword evidence="2 8" id="KW-0732">Signal</keyword>
<protein>
    <recommendedName>
        <fullName evidence="8">CLIP domain-containing serine protease</fullName>
        <ecNumber evidence="7">3.4.21.-</ecNumber>
    </recommendedName>
</protein>
<evidence type="ECO:0000256" key="6">
    <source>
        <dbReference type="ARBA" id="ARBA00024195"/>
    </source>
</evidence>
<dbReference type="SUPFAM" id="SSF50494">
    <property type="entry name" value="Trypsin-like serine proteases"/>
    <property type="match status" value="1"/>
</dbReference>
<dbReference type="InterPro" id="IPR038565">
    <property type="entry name" value="CLIP_sf"/>
</dbReference>